<protein>
    <submittedName>
        <fullName evidence="1">Putative secreted protein</fullName>
    </submittedName>
</protein>
<name>A0A2M4DNM2_ANODA</name>
<dbReference type="AlphaFoldDB" id="A0A2M4DNM2"/>
<accession>A0A2M4DNM2</accession>
<evidence type="ECO:0000313" key="1">
    <source>
        <dbReference type="EMBL" id="MBW79115.1"/>
    </source>
</evidence>
<proteinExistence type="predicted"/>
<reference evidence="1" key="1">
    <citation type="submission" date="2018-01" db="EMBL/GenBank/DDBJ databases">
        <title>An insight into the sialome of Amazonian anophelines.</title>
        <authorList>
            <person name="Ribeiro J.M."/>
            <person name="Scarpassa V."/>
            <person name="Calvo E."/>
        </authorList>
    </citation>
    <scope>NUCLEOTIDE SEQUENCE</scope>
</reference>
<sequence length="81" mass="8202">MVRAVTVVVAEALVSSSSSISTTNTIISISTHTTNSISSRGSSSMANQAAVWRDAIIMTTVPGQLTVAITSSARSCASGTI</sequence>
<organism evidence="1">
    <name type="scientific">Anopheles darlingi</name>
    <name type="common">Mosquito</name>
    <dbReference type="NCBI Taxonomy" id="43151"/>
    <lineage>
        <taxon>Eukaryota</taxon>
        <taxon>Metazoa</taxon>
        <taxon>Ecdysozoa</taxon>
        <taxon>Arthropoda</taxon>
        <taxon>Hexapoda</taxon>
        <taxon>Insecta</taxon>
        <taxon>Pterygota</taxon>
        <taxon>Neoptera</taxon>
        <taxon>Endopterygota</taxon>
        <taxon>Diptera</taxon>
        <taxon>Nematocera</taxon>
        <taxon>Culicoidea</taxon>
        <taxon>Culicidae</taxon>
        <taxon>Anophelinae</taxon>
        <taxon>Anopheles</taxon>
    </lineage>
</organism>
<dbReference type="EMBL" id="GGFL01014937">
    <property type="protein sequence ID" value="MBW79115.1"/>
    <property type="molecule type" value="Transcribed_RNA"/>
</dbReference>